<dbReference type="Pfam" id="PF00037">
    <property type="entry name" value="Fer4"/>
    <property type="match status" value="1"/>
</dbReference>
<evidence type="ECO:0000256" key="2">
    <source>
        <dbReference type="ARBA" id="ARBA00022723"/>
    </source>
</evidence>
<dbReference type="PANTHER" id="PTHR43724:SF1">
    <property type="entry name" value="PYRUVATE SYNTHASE SUBUNIT PORD"/>
    <property type="match status" value="1"/>
</dbReference>
<feature type="binding site" evidence="6">
    <location>
        <position position="77"/>
    </location>
    <ligand>
        <name>[4Fe-4S] cluster</name>
        <dbReference type="ChEBI" id="CHEBI:49883"/>
        <label>2</label>
    </ligand>
</feature>
<dbReference type="RefSeq" id="WP_187719460.1">
    <property type="nucleotide sequence ID" value="NZ_JACTAH010000002.1"/>
</dbReference>
<dbReference type="Pfam" id="PF13187">
    <property type="entry name" value="Fer4_9"/>
    <property type="match status" value="1"/>
</dbReference>
<comment type="function">
    <text evidence="6">Could be involved in the maturation of NapA, the catalytic subunit of the periplasmic nitrate reductase, before its export into the periplasm.</text>
</comment>
<dbReference type="EMBL" id="JACYTO010000002">
    <property type="protein sequence ID" value="MBD8504143.1"/>
    <property type="molecule type" value="Genomic_DNA"/>
</dbReference>
<dbReference type="PANTHER" id="PTHR43724">
    <property type="entry name" value="PYRUVATE SYNTHASE SUBUNIT PORD"/>
    <property type="match status" value="1"/>
</dbReference>
<comment type="subcellular location">
    <subcellularLocation>
        <location evidence="6">Cytoplasm</location>
    </subcellularLocation>
</comment>
<dbReference type="PROSITE" id="PS51379">
    <property type="entry name" value="4FE4S_FER_2"/>
    <property type="match status" value="3"/>
</dbReference>
<evidence type="ECO:0000256" key="1">
    <source>
        <dbReference type="ARBA" id="ARBA00022485"/>
    </source>
</evidence>
<name>A0ABR9BDP4_9RHOO</name>
<feature type="domain" description="4Fe-4S ferredoxin-type" evidence="7">
    <location>
        <begin position="63"/>
        <end position="94"/>
    </location>
</feature>
<evidence type="ECO:0000256" key="4">
    <source>
        <dbReference type="ARBA" id="ARBA00023004"/>
    </source>
</evidence>
<keyword evidence="3 6" id="KW-0677">Repeat</keyword>
<reference evidence="9" key="1">
    <citation type="submission" date="2023-07" db="EMBL/GenBank/DDBJ databases">
        <title>Thauera sp. CAU 1555 isolated from sand of Yaerae Beach.</title>
        <authorList>
            <person name="Kim W."/>
        </authorList>
    </citation>
    <scope>NUCLEOTIDE SEQUENCE [LARGE SCALE GENOMIC DNA]</scope>
    <source>
        <strain evidence="9">CAU 1555</strain>
    </source>
</reference>
<sequence>MGIPVETVSLSRRGFLRGRLRTVLPGLRPPWAPGEEEFVARCTRCDACVQACPTAIIVHGDGGYPVIDFSRGECSFCGECVDRCEPAALRRVEGREPWALKAAAGESCLAQQGVECRVCGECCERSAIRFRPRLGGVALPELDAAACNGCGACVAPCPVGAIAMENEG</sequence>
<comment type="caution">
    <text evidence="8">The sequence shown here is derived from an EMBL/GenBank/DDBJ whole genome shotgun (WGS) entry which is preliminary data.</text>
</comment>
<evidence type="ECO:0000256" key="5">
    <source>
        <dbReference type="ARBA" id="ARBA00023014"/>
    </source>
</evidence>
<keyword evidence="2 6" id="KW-0479">Metal-binding</keyword>
<feature type="binding site" evidence="6">
    <location>
        <position position="157"/>
    </location>
    <ligand>
        <name>[4Fe-4S] cluster</name>
        <dbReference type="ChEBI" id="CHEBI:49883"/>
        <label>3</label>
    </ligand>
</feature>
<proteinExistence type="inferred from homology"/>
<feature type="binding site" evidence="6">
    <location>
        <position position="147"/>
    </location>
    <ligand>
        <name>[4Fe-4S] cluster</name>
        <dbReference type="ChEBI" id="CHEBI:49883"/>
        <label>3</label>
    </ligand>
</feature>
<dbReference type="InterPro" id="IPR017896">
    <property type="entry name" value="4Fe4S_Fe-S-bd"/>
</dbReference>
<dbReference type="SUPFAM" id="SSF54862">
    <property type="entry name" value="4Fe-4S ferredoxins"/>
    <property type="match status" value="1"/>
</dbReference>
<evidence type="ECO:0000256" key="6">
    <source>
        <dbReference type="HAMAP-Rule" id="MF_02201"/>
    </source>
</evidence>
<feature type="binding site" evidence="6">
    <location>
        <position position="42"/>
    </location>
    <ligand>
        <name>[4Fe-4S] cluster</name>
        <dbReference type="ChEBI" id="CHEBI:49883"/>
        <label>1</label>
    </ligand>
</feature>
<comment type="similarity">
    <text evidence="6">Belongs to the NapF family.</text>
</comment>
<dbReference type="NCBIfam" id="TIGR00402">
    <property type="entry name" value="napF"/>
    <property type="match status" value="1"/>
</dbReference>
<dbReference type="Proteomes" id="UP000603602">
    <property type="component" value="Unassembled WGS sequence"/>
</dbReference>
<gene>
    <name evidence="6 8" type="primary">napF</name>
    <name evidence="8" type="ORF">IFO67_14700</name>
</gene>
<dbReference type="HAMAP" id="MF_02201">
    <property type="entry name" value="NapF"/>
    <property type="match status" value="1"/>
</dbReference>
<feature type="binding site" evidence="6">
    <location>
        <position position="80"/>
    </location>
    <ligand>
        <name>[4Fe-4S] cluster</name>
        <dbReference type="ChEBI" id="CHEBI:49883"/>
        <label>2</label>
    </ligand>
</feature>
<organism evidence="8 9">
    <name type="scientific">Thauera sedimentorum</name>
    <dbReference type="NCBI Taxonomy" id="2767595"/>
    <lineage>
        <taxon>Bacteria</taxon>
        <taxon>Pseudomonadati</taxon>
        <taxon>Pseudomonadota</taxon>
        <taxon>Betaproteobacteria</taxon>
        <taxon>Rhodocyclales</taxon>
        <taxon>Zoogloeaceae</taxon>
        <taxon>Thauera</taxon>
    </lineage>
</organism>
<accession>A0ABR9BDP4</accession>
<dbReference type="InterPro" id="IPR004496">
    <property type="entry name" value="NapF"/>
</dbReference>
<comment type="subunit">
    <text evidence="6">Interacts with the cytoplasmic NapA precursor.</text>
</comment>
<evidence type="ECO:0000256" key="3">
    <source>
        <dbReference type="ARBA" id="ARBA00022737"/>
    </source>
</evidence>
<dbReference type="CDD" id="cd10564">
    <property type="entry name" value="NapF_like"/>
    <property type="match status" value="1"/>
</dbReference>
<keyword evidence="9" id="KW-1185">Reference proteome</keyword>
<feature type="domain" description="4Fe-4S ferredoxin-type" evidence="7">
    <location>
        <begin position="31"/>
        <end position="62"/>
    </location>
</feature>
<dbReference type="PROSITE" id="PS00198">
    <property type="entry name" value="4FE4S_FER_1"/>
    <property type="match status" value="3"/>
</dbReference>
<keyword evidence="5 6" id="KW-0411">Iron-sulfur</keyword>
<keyword evidence="6" id="KW-0963">Cytoplasm</keyword>
<feature type="binding site" evidence="6">
    <location>
        <position position="48"/>
    </location>
    <ligand>
        <name>[4Fe-4S] cluster</name>
        <dbReference type="ChEBI" id="CHEBI:49883"/>
        <label>1</label>
    </ligand>
</feature>
<evidence type="ECO:0000313" key="9">
    <source>
        <dbReference type="Proteomes" id="UP000603602"/>
    </source>
</evidence>
<feature type="binding site" evidence="6">
    <location>
        <position position="45"/>
    </location>
    <ligand>
        <name>[4Fe-4S] cluster</name>
        <dbReference type="ChEBI" id="CHEBI:49883"/>
        <label>1</label>
    </ligand>
</feature>
<dbReference type="Gene3D" id="3.30.70.20">
    <property type="match status" value="2"/>
</dbReference>
<feature type="binding site" evidence="6">
    <location>
        <position position="84"/>
    </location>
    <ligand>
        <name>[4Fe-4S] cluster</name>
        <dbReference type="ChEBI" id="CHEBI:49883"/>
        <label>2</label>
    </ligand>
</feature>
<evidence type="ECO:0000313" key="8">
    <source>
        <dbReference type="EMBL" id="MBD8504143.1"/>
    </source>
</evidence>
<keyword evidence="4 6" id="KW-0408">Iron</keyword>
<feature type="binding site" evidence="6">
    <location>
        <position position="150"/>
    </location>
    <ligand>
        <name>[4Fe-4S] cluster</name>
        <dbReference type="ChEBI" id="CHEBI:49883"/>
        <label>3</label>
    </ligand>
</feature>
<feature type="binding site" evidence="6">
    <location>
        <position position="153"/>
    </location>
    <ligand>
        <name>[4Fe-4S] cluster</name>
        <dbReference type="ChEBI" id="CHEBI:49883"/>
        <label>3</label>
    </ligand>
</feature>
<feature type="domain" description="4Fe-4S ferredoxin-type" evidence="7">
    <location>
        <begin position="138"/>
        <end position="167"/>
    </location>
</feature>
<protein>
    <recommendedName>
        <fullName evidence="6">Ferredoxin-type protein NapF</fullName>
    </recommendedName>
</protein>
<feature type="binding site" evidence="6">
    <location>
        <position position="52"/>
    </location>
    <ligand>
        <name>[4Fe-4S] cluster</name>
        <dbReference type="ChEBI" id="CHEBI:49883"/>
        <label>1</label>
    </ligand>
</feature>
<comment type="cofactor">
    <cofactor evidence="6">
        <name>[4Fe-4S] cluster</name>
        <dbReference type="ChEBI" id="CHEBI:49883"/>
    </cofactor>
</comment>
<feature type="binding site" evidence="6">
    <location>
        <position position="74"/>
    </location>
    <ligand>
        <name>[4Fe-4S] cluster</name>
        <dbReference type="ChEBI" id="CHEBI:49883"/>
        <label>2</label>
    </ligand>
</feature>
<keyword evidence="1 6" id="KW-0004">4Fe-4S</keyword>
<dbReference type="InterPro" id="IPR017900">
    <property type="entry name" value="4Fe4S_Fe_S_CS"/>
</dbReference>
<evidence type="ECO:0000259" key="7">
    <source>
        <dbReference type="PROSITE" id="PS51379"/>
    </source>
</evidence>